<accession>A0A7R9CZI9</accession>
<dbReference type="PANTHER" id="PTHR42918">
    <property type="entry name" value="LYSYL-TRNA SYNTHETASE"/>
    <property type="match status" value="1"/>
</dbReference>
<dbReference type="Pfam" id="PF00152">
    <property type="entry name" value="tRNA-synt_2"/>
    <property type="match status" value="1"/>
</dbReference>
<dbReference type="GO" id="GO:0005829">
    <property type="term" value="C:cytosol"/>
    <property type="evidence" value="ECO:0007669"/>
    <property type="project" value="TreeGrafter"/>
</dbReference>
<dbReference type="GO" id="GO:0017101">
    <property type="term" value="C:aminoacyl-tRNA synthetase multienzyme complex"/>
    <property type="evidence" value="ECO:0007669"/>
    <property type="project" value="TreeGrafter"/>
</dbReference>
<organism evidence="6">
    <name type="scientific">Timema cristinae</name>
    <name type="common">Walking stick</name>
    <dbReference type="NCBI Taxonomy" id="61476"/>
    <lineage>
        <taxon>Eukaryota</taxon>
        <taxon>Metazoa</taxon>
        <taxon>Ecdysozoa</taxon>
        <taxon>Arthropoda</taxon>
        <taxon>Hexapoda</taxon>
        <taxon>Insecta</taxon>
        <taxon>Pterygota</taxon>
        <taxon>Neoptera</taxon>
        <taxon>Polyneoptera</taxon>
        <taxon>Phasmatodea</taxon>
        <taxon>Timematodea</taxon>
        <taxon>Timematoidea</taxon>
        <taxon>Timematidae</taxon>
        <taxon>Timema</taxon>
    </lineage>
</organism>
<name>A0A7R9CZI9_TIMCR</name>
<protein>
    <recommendedName>
        <fullName evidence="5">Aminoacyl-transfer RNA synthetases class-II family profile domain-containing protein</fullName>
    </recommendedName>
</protein>
<dbReference type="GO" id="GO:0005524">
    <property type="term" value="F:ATP binding"/>
    <property type="evidence" value="ECO:0007669"/>
    <property type="project" value="InterPro"/>
</dbReference>
<reference evidence="6" key="1">
    <citation type="submission" date="2020-11" db="EMBL/GenBank/DDBJ databases">
        <authorList>
            <person name="Tran Van P."/>
        </authorList>
    </citation>
    <scope>NUCLEOTIDE SEQUENCE</scope>
</reference>
<sequence>MLQSGPPPPPSSINIASWIKHEQSRVALIRRRDAPTHLSPSDRQARIAHPTLAREEHCQYKKNIHHRNSRTTGVGRVEGPGADKLAKDNIWGRGSTNLVGEFLEEKCISPTFICDHPQVMSPLAKWHRSIPGLTERFELFVMKKEVCNAYTELNDPAVQRERFEQQAKDKAAGDDEAQLVDENFCTALEYGLPPTAGWGLGVDRLTMFLTDSNNIKEVLFFPAMKPDDPNKHKEEDGAVNGVPNGVEKLYPGVGRDRLRVSQRTLRPPLLLPSKSPPRSDPRTYSQHPTIDRRSPSKTRPPSERHR</sequence>
<dbReference type="AlphaFoldDB" id="A0A7R9CZI9"/>
<evidence type="ECO:0000313" key="6">
    <source>
        <dbReference type="EMBL" id="CAD7405263.1"/>
    </source>
</evidence>
<dbReference type="EMBL" id="OC319400">
    <property type="protein sequence ID" value="CAD7405263.1"/>
    <property type="molecule type" value="Genomic_DNA"/>
</dbReference>
<evidence type="ECO:0000256" key="2">
    <source>
        <dbReference type="ARBA" id="ARBA00022741"/>
    </source>
</evidence>
<feature type="domain" description="Aminoacyl-transfer RNA synthetases class-II family profile" evidence="5">
    <location>
        <begin position="1"/>
        <end position="226"/>
    </location>
</feature>
<dbReference type="SUPFAM" id="SSF55681">
    <property type="entry name" value="Class II aaRS and biotin synthetases"/>
    <property type="match status" value="1"/>
</dbReference>
<keyword evidence="2" id="KW-0547">Nucleotide-binding</keyword>
<feature type="region of interest" description="Disordered" evidence="4">
    <location>
        <begin position="226"/>
        <end position="306"/>
    </location>
</feature>
<dbReference type="GO" id="GO:0004824">
    <property type="term" value="F:lysine-tRNA ligase activity"/>
    <property type="evidence" value="ECO:0007669"/>
    <property type="project" value="TreeGrafter"/>
</dbReference>
<feature type="compositionally biased region" description="Basic and acidic residues" evidence="4">
    <location>
        <begin position="226"/>
        <end position="236"/>
    </location>
</feature>
<dbReference type="InterPro" id="IPR004364">
    <property type="entry name" value="Aa-tRNA-synt_II"/>
</dbReference>
<keyword evidence="1" id="KW-0436">Ligase</keyword>
<dbReference type="GO" id="GO:0005739">
    <property type="term" value="C:mitochondrion"/>
    <property type="evidence" value="ECO:0007669"/>
    <property type="project" value="TreeGrafter"/>
</dbReference>
<dbReference type="PANTHER" id="PTHR42918:SF9">
    <property type="entry name" value="LYSINE--TRNA LIGASE"/>
    <property type="match status" value="1"/>
</dbReference>
<feature type="compositionally biased region" description="Low complexity" evidence="4">
    <location>
        <begin position="261"/>
        <end position="273"/>
    </location>
</feature>
<evidence type="ECO:0000256" key="3">
    <source>
        <dbReference type="ARBA" id="ARBA00022840"/>
    </source>
</evidence>
<evidence type="ECO:0000259" key="5">
    <source>
        <dbReference type="PROSITE" id="PS50862"/>
    </source>
</evidence>
<dbReference type="InterPro" id="IPR006195">
    <property type="entry name" value="aa-tRNA-synth_II"/>
</dbReference>
<keyword evidence="3" id="KW-0067">ATP-binding</keyword>
<dbReference type="InterPro" id="IPR045864">
    <property type="entry name" value="aa-tRNA-synth_II/BPL/LPL"/>
</dbReference>
<proteinExistence type="predicted"/>
<evidence type="ECO:0000256" key="1">
    <source>
        <dbReference type="ARBA" id="ARBA00022598"/>
    </source>
</evidence>
<dbReference type="PROSITE" id="PS50862">
    <property type="entry name" value="AA_TRNA_LIGASE_II"/>
    <property type="match status" value="1"/>
</dbReference>
<evidence type="ECO:0000256" key="4">
    <source>
        <dbReference type="SAM" id="MobiDB-lite"/>
    </source>
</evidence>
<gene>
    <name evidence="6" type="ORF">TCEB3V08_LOCUS7905</name>
</gene>
<feature type="compositionally biased region" description="Basic and acidic residues" evidence="4">
    <location>
        <begin position="289"/>
        <end position="306"/>
    </location>
</feature>
<dbReference type="Gene3D" id="3.30.930.10">
    <property type="entry name" value="Bira Bifunctional Protein, Domain 2"/>
    <property type="match status" value="1"/>
</dbReference>
<dbReference type="GO" id="GO:0006430">
    <property type="term" value="P:lysyl-tRNA aminoacylation"/>
    <property type="evidence" value="ECO:0007669"/>
    <property type="project" value="TreeGrafter"/>
</dbReference>
<dbReference type="GO" id="GO:0000049">
    <property type="term" value="F:tRNA binding"/>
    <property type="evidence" value="ECO:0007669"/>
    <property type="project" value="TreeGrafter"/>
</dbReference>